<dbReference type="InterPro" id="IPR003018">
    <property type="entry name" value="GAF"/>
</dbReference>
<dbReference type="RefSeq" id="WP_015181005.1">
    <property type="nucleotide sequence ID" value="NC_019738.1"/>
</dbReference>
<evidence type="ECO:0000313" key="2">
    <source>
        <dbReference type="EMBL" id="AFZ16845.1"/>
    </source>
</evidence>
<name>K9W8W7_9CYAN</name>
<dbReference type="PROSITE" id="PS50046">
    <property type="entry name" value="PHYTOCHROME_2"/>
    <property type="match status" value="1"/>
</dbReference>
<feature type="domain" description="Phytochrome chromophore attachment site" evidence="1">
    <location>
        <begin position="18"/>
        <end position="157"/>
    </location>
</feature>
<dbReference type="eggNOG" id="COG2203">
    <property type="taxonomic scope" value="Bacteria"/>
</dbReference>
<dbReference type="InterPro" id="IPR016132">
    <property type="entry name" value="Phyto_chromo_attachment"/>
</dbReference>
<dbReference type="AlphaFoldDB" id="K9W8W7"/>
<dbReference type="EMBL" id="CP003630">
    <property type="protein sequence ID" value="AFZ16845.1"/>
    <property type="molecule type" value="Genomic_DNA"/>
</dbReference>
<gene>
    <name evidence="2" type="ORF">Mic7113_0947</name>
</gene>
<accession>K9W8W7</accession>
<organism evidence="2 3">
    <name type="scientific">Allocoleopsis franciscana PCC 7113</name>
    <dbReference type="NCBI Taxonomy" id="1173027"/>
    <lineage>
        <taxon>Bacteria</taxon>
        <taxon>Bacillati</taxon>
        <taxon>Cyanobacteriota</taxon>
        <taxon>Cyanophyceae</taxon>
        <taxon>Coleofasciculales</taxon>
        <taxon>Coleofasciculaceae</taxon>
        <taxon>Allocoleopsis</taxon>
        <taxon>Allocoleopsis franciscana</taxon>
    </lineage>
</organism>
<keyword evidence="2" id="KW-0418">Kinase</keyword>
<dbReference type="SUPFAM" id="SSF55781">
    <property type="entry name" value="GAF domain-like"/>
    <property type="match status" value="1"/>
</dbReference>
<keyword evidence="3" id="KW-1185">Reference proteome</keyword>
<dbReference type="OrthoDB" id="516850at2"/>
<keyword evidence="2" id="KW-0808">Transferase</keyword>
<dbReference type="SMART" id="SM00065">
    <property type="entry name" value="GAF"/>
    <property type="match status" value="1"/>
</dbReference>
<sequence length="164" mass="18758">MSERGLQRVIDRIAGTLARDFLVQTTVNNLREVLHVDRVVLYYFYDEWEGRVTIESLSSEKFSILGSSGPDQCFNDEYAQMYREGRVRAIADIETEPIHSCHRDFLRTMQVRANLAVPVLQGEKLWGLLIAHHCQDTHPWSRSDMGAMQQAAETLAMTSAIQET</sequence>
<dbReference type="InterPro" id="IPR029016">
    <property type="entry name" value="GAF-like_dom_sf"/>
</dbReference>
<proteinExistence type="predicted"/>
<dbReference type="Gene3D" id="3.30.450.40">
    <property type="match status" value="1"/>
</dbReference>
<dbReference type="GO" id="GO:0016301">
    <property type="term" value="F:kinase activity"/>
    <property type="evidence" value="ECO:0007669"/>
    <property type="project" value="UniProtKB-KW"/>
</dbReference>
<protein>
    <submittedName>
        <fullName evidence="2">Bacteriophytochrome (Light-regulated signal transduction histidine kinase)</fullName>
    </submittedName>
</protein>
<evidence type="ECO:0000313" key="3">
    <source>
        <dbReference type="Proteomes" id="UP000010471"/>
    </source>
</evidence>
<dbReference type="Pfam" id="PF01590">
    <property type="entry name" value="GAF"/>
    <property type="match status" value="1"/>
</dbReference>
<dbReference type="Proteomes" id="UP000010471">
    <property type="component" value="Chromosome"/>
</dbReference>
<reference evidence="2 3" key="1">
    <citation type="submission" date="2012-06" db="EMBL/GenBank/DDBJ databases">
        <title>Finished chromosome of genome of Microcoleus sp. PCC 7113.</title>
        <authorList>
            <consortium name="US DOE Joint Genome Institute"/>
            <person name="Gugger M."/>
            <person name="Coursin T."/>
            <person name="Rippka R."/>
            <person name="Tandeau De Marsac N."/>
            <person name="Huntemann M."/>
            <person name="Wei C.-L."/>
            <person name="Han J."/>
            <person name="Detter J.C."/>
            <person name="Han C."/>
            <person name="Tapia R."/>
            <person name="Chen A."/>
            <person name="Kyrpides N."/>
            <person name="Mavromatis K."/>
            <person name="Markowitz V."/>
            <person name="Szeto E."/>
            <person name="Ivanova N."/>
            <person name="Pagani I."/>
            <person name="Pati A."/>
            <person name="Goodwin L."/>
            <person name="Nordberg H.P."/>
            <person name="Cantor M.N."/>
            <person name="Hua S.X."/>
            <person name="Woyke T."/>
            <person name="Kerfeld C.A."/>
        </authorList>
    </citation>
    <scope>NUCLEOTIDE SEQUENCE [LARGE SCALE GENOMIC DNA]</scope>
    <source>
        <strain evidence="2 3">PCC 7113</strain>
    </source>
</reference>
<dbReference type="KEGG" id="mic:Mic7113_0947"/>
<dbReference type="STRING" id="1173027.Mic7113_0947"/>
<dbReference type="HOGENOM" id="CLU_110622_0_0_3"/>
<evidence type="ECO:0000259" key="1">
    <source>
        <dbReference type="PROSITE" id="PS50046"/>
    </source>
</evidence>